<accession>A0AAD6WQA8</accession>
<dbReference type="AlphaFoldDB" id="A0AAD6WQA8"/>
<evidence type="ECO:0000313" key="2">
    <source>
        <dbReference type="EMBL" id="KAJ7023228.1"/>
    </source>
</evidence>
<dbReference type="Pfam" id="PF01693">
    <property type="entry name" value="Cauli_VI"/>
    <property type="match status" value="1"/>
</dbReference>
<dbReference type="EMBL" id="JARJCM010000192">
    <property type="protein sequence ID" value="KAJ7023228.1"/>
    <property type="molecule type" value="Genomic_DNA"/>
</dbReference>
<dbReference type="SUPFAM" id="SSF55658">
    <property type="entry name" value="L9 N-domain-like"/>
    <property type="match status" value="1"/>
</dbReference>
<feature type="domain" description="Ribonuclease H1 N-terminal" evidence="1">
    <location>
        <begin position="106"/>
        <end position="148"/>
    </location>
</feature>
<proteinExistence type="predicted"/>
<protein>
    <recommendedName>
        <fullName evidence="1">Ribonuclease H1 N-terminal domain-containing protein</fullName>
    </recommendedName>
</protein>
<name>A0AAD6WQA8_9AGAR</name>
<evidence type="ECO:0000259" key="1">
    <source>
        <dbReference type="Pfam" id="PF01693"/>
    </source>
</evidence>
<dbReference type="Proteomes" id="UP001218188">
    <property type="component" value="Unassembled WGS sequence"/>
</dbReference>
<sequence length="261" mass="28593">MSGNQPMPALNWPPARVHNGYTGTPAQTPLRTQTSSVLRTFDSPDNPLAPIKHRKQHRNGYENVIKISGRRLTVQWYSYSAGLGPDSHDRVPRLGCRERLCTRLAAYVVFCGLQCGVFETWNKTHALVSGVANSIFRGYPTVAEAQAAFAYATIRGWTRVAGRPVVSGIAQLPQPINIQNTRNALNSDAEFNSTCKCPSSHSKSVLMRDGSLESQLNTVGVRGALHESIIGLSAAIKKYRNATSRGEISRMRNFAKCLAVP</sequence>
<organism evidence="2 3">
    <name type="scientific">Mycena alexandri</name>
    <dbReference type="NCBI Taxonomy" id="1745969"/>
    <lineage>
        <taxon>Eukaryota</taxon>
        <taxon>Fungi</taxon>
        <taxon>Dikarya</taxon>
        <taxon>Basidiomycota</taxon>
        <taxon>Agaricomycotina</taxon>
        <taxon>Agaricomycetes</taxon>
        <taxon>Agaricomycetidae</taxon>
        <taxon>Agaricales</taxon>
        <taxon>Marasmiineae</taxon>
        <taxon>Mycenaceae</taxon>
        <taxon>Mycena</taxon>
    </lineage>
</organism>
<gene>
    <name evidence="2" type="ORF">C8F04DRAFT_1193684</name>
</gene>
<evidence type="ECO:0000313" key="3">
    <source>
        <dbReference type="Proteomes" id="UP001218188"/>
    </source>
</evidence>
<keyword evidence="3" id="KW-1185">Reference proteome</keyword>
<comment type="caution">
    <text evidence="2">The sequence shown here is derived from an EMBL/GenBank/DDBJ whole genome shotgun (WGS) entry which is preliminary data.</text>
</comment>
<dbReference type="InterPro" id="IPR037056">
    <property type="entry name" value="RNase_H1_N_sf"/>
</dbReference>
<dbReference type="InterPro" id="IPR011320">
    <property type="entry name" value="RNase_H1_N"/>
</dbReference>
<reference evidence="2" key="1">
    <citation type="submission" date="2023-03" db="EMBL/GenBank/DDBJ databases">
        <title>Massive genome expansion in bonnet fungi (Mycena s.s.) driven by repeated elements and novel gene families across ecological guilds.</title>
        <authorList>
            <consortium name="Lawrence Berkeley National Laboratory"/>
            <person name="Harder C.B."/>
            <person name="Miyauchi S."/>
            <person name="Viragh M."/>
            <person name="Kuo A."/>
            <person name="Thoen E."/>
            <person name="Andreopoulos B."/>
            <person name="Lu D."/>
            <person name="Skrede I."/>
            <person name="Drula E."/>
            <person name="Henrissat B."/>
            <person name="Morin E."/>
            <person name="Kohler A."/>
            <person name="Barry K."/>
            <person name="LaButti K."/>
            <person name="Morin E."/>
            <person name="Salamov A."/>
            <person name="Lipzen A."/>
            <person name="Mereny Z."/>
            <person name="Hegedus B."/>
            <person name="Baldrian P."/>
            <person name="Stursova M."/>
            <person name="Weitz H."/>
            <person name="Taylor A."/>
            <person name="Grigoriev I.V."/>
            <person name="Nagy L.G."/>
            <person name="Martin F."/>
            <person name="Kauserud H."/>
        </authorList>
    </citation>
    <scope>NUCLEOTIDE SEQUENCE</scope>
    <source>
        <strain evidence="2">CBHHK200</strain>
    </source>
</reference>
<dbReference type="Gene3D" id="3.40.970.10">
    <property type="entry name" value="Ribonuclease H1, N-terminal domain"/>
    <property type="match status" value="1"/>
</dbReference>
<dbReference type="InterPro" id="IPR009027">
    <property type="entry name" value="Ribosomal_bL9/RNase_H1_N"/>
</dbReference>